<dbReference type="EMBL" id="JAUJDW010000014">
    <property type="protein sequence ID" value="KAK0659223.1"/>
    <property type="molecule type" value="Genomic_DNA"/>
</dbReference>
<feature type="compositionally biased region" description="Acidic residues" evidence="1">
    <location>
        <begin position="44"/>
        <end position="54"/>
    </location>
</feature>
<evidence type="ECO:0000313" key="2">
    <source>
        <dbReference type="EMBL" id="KAK0659223.1"/>
    </source>
</evidence>
<evidence type="ECO:0000256" key="1">
    <source>
        <dbReference type="SAM" id="MobiDB-lite"/>
    </source>
</evidence>
<reference evidence="2" key="1">
    <citation type="submission" date="2023-06" db="EMBL/GenBank/DDBJ databases">
        <title>Multi-omics analyses reveal the molecular pathogenesis toolkit of Lasiodiplodia hormozganensis, a cross-kingdom pathogen.</title>
        <authorList>
            <person name="Felix C."/>
            <person name="Meneses R."/>
            <person name="Goncalves M.F.M."/>
            <person name="Tilleman L."/>
            <person name="Duarte A.S."/>
            <person name="Jorrin-Novo J.V."/>
            <person name="Van De Peer Y."/>
            <person name="Deforce D."/>
            <person name="Van Nieuwerburgh F."/>
            <person name="Esteves A.C."/>
            <person name="Alves A."/>
        </authorList>
    </citation>
    <scope>NUCLEOTIDE SEQUENCE</scope>
    <source>
        <strain evidence="2">CBS 339.90</strain>
    </source>
</reference>
<comment type="caution">
    <text evidence="2">The sequence shown here is derived from an EMBL/GenBank/DDBJ whole genome shotgun (WGS) entry which is preliminary data.</text>
</comment>
<name>A0AA39YVA0_9PEZI</name>
<organism evidence="2 3">
    <name type="scientific">Lasiodiplodia hormozganensis</name>
    <dbReference type="NCBI Taxonomy" id="869390"/>
    <lineage>
        <taxon>Eukaryota</taxon>
        <taxon>Fungi</taxon>
        <taxon>Dikarya</taxon>
        <taxon>Ascomycota</taxon>
        <taxon>Pezizomycotina</taxon>
        <taxon>Dothideomycetes</taxon>
        <taxon>Dothideomycetes incertae sedis</taxon>
        <taxon>Botryosphaeriales</taxon>
        <taxon>Botryosphaeriaceae</taxon>
        <taxon>Lasiodiplodia</taxon>
    </lineage>
</organism>
<protein>
    <submittedName>
        <fullName evidence="2">Uncharacterized protein</fullName>
    </submittedName>
</protein>
<evidence type="ECO:0000313" key="3">
    <source>
        <dbReference type="Proteomes" id="UP001175001"/>
    </source>
</evidence>
<feature type="compositionally biased region" description="Acidic residues" evidence="1">
    <location>
        <begin position="67"/>
        <end position="89"/>
    </location>
</feature>
<feature type="region of interest" description="Disordered" evidence="1">
    <location>
        <begin position="1"/>
        <end position="110"/>
    </location>
</feature>
<sequence>MLLRKRPPIPRNYDLGIEHSDDEGQHIIDVDSSSSYSDSHSEADATDFDDELEGSDTRPSCNIAGDIEYDYILDDGLSEDDNGSDEVGEKEERKEKRKERKERQVSNRPRYTAYTGHESDYILNNELRENDDGEPTSVRIAKRKRLTYSTLTSTEGFNLGIERSFTLPLLSPELGIARAQLKDDLLYIVDRLCTFAAEKLIYVTEPLVSPK</sequence>
<dbReference type="AlphaFoldDB" id="A0AA39YVA0"/>
<dbReference type="Proteomes" id="UP001175001">
    <property type="component" value="Unassembled WGS sequence"/>
</dbReference>
<proteinExistence type="predicted"/>
<feature type="compositionally biased region" description="Basic and acidic residues" evidence="1">
    <location>
        <begin position="16"/>
        <end position="29"/>
    </location>
</feature>
<gene>
    <name evidence="2" type="ORF">DIS24_g4097</name>
</gene>
<accession>A0AA39YVA0</accession>
<keyword evidence="3" id="KW-1185">Reference proteome</keyword>